<reference evidence="5" key="1">
    <citation type="submission" date="2020-08" db="EMBL/GenBank/DDBJ databases">
        <title>Whole genome shotgun sequence of Actinocatenispora sera NBRC 101916.</title>
        <authorList>
            <person name="Komaki H."/>
            <person name="Tamura T."/>
        </authorList>
    </citation>
    <scope>NUCLEOTIDE SEQUENCE</scope>
    <source>
        <strain evidence="5">NBRC 101916</strain>
    </source>
</reference>
<evidence type="ECO:0000313" key="5">
    <source>
        <dbReference type="EMBL" id="BCJ26046.1"/>
    </source>
</evidence>
<dbReference type="Proteomes" id="UP000680750">
    <property type="component" value="Chromosome"/>
</dbReference>
<dbReference type="InterPro" id="IPR001310">
    <property type="entry name" value="Histidine_triad_HIT"/>
</dbReference>
<evidence type="ECO:0000256" key="2">
    <source>
        <dbReference type="PIRSR" id="PIRSR601310-3"/>
    </source>
</evidence>
<accession>A0A810KUT8</accession>
<organism evidence="5 6">
    <name type="scientific">Actinocatenispora sera</name>
    <dbReference type="NCBI Taxonomy" id="390989"/>
    <lineage>
        <taxon>Bacteria</taxon>
        <taxon>Bacillati</taxon>
        <taxon>Actinomycetota</taxon>
        <taxon>Actinomycetes</taxon>
        <taxon>Micromonosporales</taxon>
        <taxon>Micromonosporaceae</taxon>
        <taxon>Actinocatenispora</taxon>
    </lineage>
</organism>
<dbReference type="Gene3D" id="3.30.428.10">
    <property type="entry name" value="HIT-like"/>
    <property type="match status" value="1"/>
</dbReference>
<dbReference type="KEGG" id="aser:Asera_01540"/>
<dbReference type="AlphaFoldDB" id="A0A810KUT8"/>
<dbReference type="InterPro" id="IPR036265">
    <property type="entry name" value="HIT-like_sf"/>
</dbReference>
<dbReference type="OrthoDB" id="9784774at2"/>
<name>A0A810KUT8_9ACTN</name>
<dbReference type="PRINTS" id="PR00332">
    <property type="entry name" value="HISTRIAD"/>
</dbReference>
<gene>
    <name evidence="5" type="ORF">Asera_01540</name>
</gene>
<evidence type="ECO:0000256" key="1">
    <source>
        <dbReference type="PIRSR" id="PIRSR601310-1"/>
    </source>
</evidence>
<feature type="active site" description="Tele-AMP-histidine intermediate" evidence="1">
    <location>
        <position position="97"/>
    </location>
</feature>
<dbReference type="PANTHER" id="PTHR46648">
    <property type="entry name" value="HIT FAMILY PROTEIN 1"/>
    <property type="match status" value="1"/>
</dbReference>
<evidence type="ECO:0000259" key="4">
    <source>
        <dbReference type="PROSITE" id="PS51084"/>
    </source>
</evidence>
<feature type="short sequence motif" description="Histidine triad motif" evidence="2 3">
    <location>
        <begin position="95"/>
        <end position="99"/>
    </location>
</feature>
<sequence>MADCLFCAIVAGAVPAQVVLDEPVAVAFLDARPVFKGHTLVVPRVHRTTLTDMPADDLGAFFGVVQRITGAVQTGLGAAGSFVALNNTVSQSVPHLHVHVVPRNRKDGLRGFFWPRTKYADEAEAADFAARIRAAL</sequence>
<protein>
    <submittedName>
        <fullName evidence="5">HIT family protein</fullName>
    </submittedName>
</protein>
<dbReference type="EMBL" id="AP023354">
    <property type="protein sequence ID" value="BCJ26046.1"/>
    <property type="molecule type" value="Genomic_DNA"/>
</dbReference>
<dbReference type="RefSeq" id="WP_030444898.1">
    <property type="nucleotide sequence ID" value="NZ_AP023354.1"/>
</dbReference>
<dbReference type="GO" id="GO:0009117">
    <property type="term" value="P:nucleotide metabolic process"/>
    <property type="evidence" value="ECO:0007669"/>
    <property type="project" value="TreeGrafter"/>
</dbReference>
<proteinExistence type="predicted"/>
<dbReference type="PROSITE" id="PS51084">
    <property type="entry name" value="HIT_2"/>
    <property type="match status" value="1"/>
</dbReference>
<dbReference type="InterPro" id="IPR011146">
    <property type="entry name" value="HIT-like"/>
</dbReference>
<evidence type="ECO:0000313" key="6">
    <source>
        <dbReference type="Proteomes" id="UP000680750"/>
    </source>
</evidence>
<dbReference type="GO" id="GO:0003824">
    <property type="term" value="F:catalytic activity"/>
    <property type="evidence" value="ECO:0007669"/>
    <property type="project" value="InterPro"/>
</dbReference>
<keyword evidence="6" id="KW-1185">Reference proteome</keyword>
<dbReference type="SUPFAM" id="SSF54197">
    <property type="entry name" value="HIT-like"/>
    <property type="match status" value="1"/>
</dbReference>
<feature type="domain" description="HIT" evidence="4">
    <location>
        <begin position="5"/>
        <end position="110"/>
    </location>
</feature>
<dbReference type="Pfam" id="PF01230">
    <property type="entry name" value="HIT"/>
    <property type="match status" value="1"/>
</dbReference>
<evidence type="ECO:0000256" key="3">
    <source>
        <dbReference type="PROSITE-ProRule" id="PRU00464"/>
    </source>
</evidence>
<dbReference type="PANTHER" id="PTHR46648:SF1">
    <property type="entry name" value="ADENOSINE 5'-MONOPHOSPHORAMIDASE HNT1"/>
    <property type="match status" value="1"/>
</dbReference>